<gene>
    <name evidence="1" type="ORF">IW16_26665</name>
</gene>
<protein>
    <recommendedName>
        <fullName evidence="3">Immunity protein 50</fullName>
    </recommendedName>
</protein>
<proteinExistence type="predicted"/>
<comment type="caution">
    <text evidence="1">The sequence shown here is derived from an EMBL/GenBank/DDBJ whole genome shotgun (WGS) entry which is preliminary data.</text>
</comment>
<name>A0ABR4UF80_9FLAO</name>
<dbReference type="RefSeq" id="WP_034751667.1">
    <property type="nucleotide sequence ID" value="NZ_JPRI01000014.1"/>
</dbReference>
<sequence>MDISKLLFNETLAELKIGKPADYRNHLEIVTEQEGDIPGIKTLTLNGFDFEITLLDDVILGIQYDFTYEQTDGLFMTVNDEKLLLNHTLVSKDLENFLVSNKINFDLHESNIEPFTIKLKNLNSAFYFDNDHQLFKISVFDRELYRKIINSK</sequence>
<dbReference type="Proteomes" id="UP000028719">
    <property type="component" value="Unassembled WGS sequence"/>
</dbReference>
<reference evidence="1 2" key="1">
    <citation type="submission" date="2014-07" db="EMBL/GenBank/DDBJ databases">
        <title>Genome of Chryseobacterium vrystaatense LMG 22846.</title>
        <authorList>
            <person name="Pipes S.E."/>
            <person name="Stropko S.J."/>
            <person name="Newman J.D."/>
        </authorList>
    </citation>
    <scope>NUCLEOTIDE SEQUENCE [LARGE SCALE GENOMIC DNA]</scope>
    <source>
        <strain evidence="1 2">LMG 22846</strain>
    </source>
</reference>
<accession>A0ABR4UF80</accession>
<keyword evidence="2" id="KW-1185">Reference proteome</keyword>
<evidence type="ECO:0000313" key="1">
    <source>
        <dbReference type="EMBL" id="KFF22664.1"/>
    </source>
</evidence>
<evidence type="ECO:0008006" key="3">
    <source>
        <dbReference type="Google" id="ProtNLM"/>
    </source>
</evidence>
<dbReference type="EMBL" id="JPRI01000014">
    <property type="protein sequence ID" value="KFF22664.1"/>
    <property type="molecule type" value="Genomic_DNA"/>
</dbReference>
<organism evidence="1 2">
    <name type="scientific">Chryseobacterium vrystaatense</name>
    <dbReference type="NCBI Taxonomy" id="307480"/>
    <lineage>
        <taxon>Bacteria</taxon>
        <taxon>Pseudomonadati</taxon>
        <taxon>Bacteroidota</taxon>
        <taxon>Flavobacteriia</taxon>
        <taxon>Flavobacteriales</taxon>
        <taxon>Weeksellaceae</taxon>
        <taxon>Chryseobacterium group</taxon>
        <taxon>Chryseobacterium</taxon>
    </lineage>
</organism>
<evidence type="ECO:0000313" key="2">
    <source>
        <dbReference type="Proteomes" id="UP000028719"/>
    </source>
</evidence>